<dbReference type="Pfam" id="PF05593">
    <property type="entry name" value="RHS_repeat"/>
    <property type="match status" value="1"/>
</dbReference>
<name>S9QSN4_CYSF2</name>
<accession>S9QSN4</accession>
<sequence length="77" mass="8685">MQPSGRRRHLSYDETGRLTRVEYGDGTFSAFRYRPDGALVEAENESSKVTLERDAGGLEVARWMPGGVEANRLCHDR</sequence>
<reference evidence="1" key="1">
    <citation type="submission" date="2013-05" db="EMBL/GenBank/DDBJ databases">
        <title>Genome assembly of Cystobacter fuscus DSM 2262.</title>
        <authorList>
            <person name="Sharma G."/>
            <person name="Khatri I."/>
            <person name="Kaur C."/>
            <person name="Mayilraj S."/>
            <person name="Subramanian S."/>
        </authorList>
    </citation>
    <scope>NUCLEOTIDE SEQUENCE [LARGE SCALE GENOMIC DNA]</scope>
    <source>
        <strain evidence="1">DSM 2262</strain>
    </source>
</reference>
<dbReference type="AlphaFoldDB" id="S9QSN4"/>
<gene>
    <name evidence="1" type="ORF">D187_005458</name>
</gene>
<evidence type="ECO:0008006" key="3">
    <source>
        <dbReference type="Google" id="ProtNLM"/>
    </source>
</evidence>
<dbReference type="EMBL" id="ANAH02000004">
    <property type="protein sequence ID" value="EPX64324.1"/>
    <property type="molecule type" value="Genomic_DNA"/>
</dbReference>
<comment type="caution">
    <text evidence="1">The sequence shown here is derived from an EMBL/GenBank/DDBJ whole genome shotgun (WGS) entry which is preliminary data.</text>
</comment>
<proteinExistence type="predicted"/>
<dbReference type="InterPro" id="IPR031325">
    <property type="entry name" value="RHS_repeat"/>
</dbReference>
<dbReference type="RefSeq" id="WP_002628422.1">
    <property type="nucleotide sequence ID" value="NZ_ANAH02000004.1"/>
</dbReference>
<dbReference type="OrthoDB" id="9765204at2"/>
<evidence type="ECO:0000313" key="1">
    <source>
        <dbReference type="EMBL" id="EPX64324.1"/>
    </source>
</evidence>
<dbReference type="Proteomes" id="UP000011682">
    <property type="component" value="Unassembled WGS sequence"/>
</dbReference>
<keyword evidence="2" id="KW-1185">Reference proteome</keyword>
<protein>
    <recommendedName>
        <fullName evidence="3">Rhs family protein</fullName>
    </recommendedName>
</protein>
<evidence type="ECO:0000313" key="2">
    <source>
        <dbReference type="Proteomes" id="UP000011682"/>
    </source>
</evidence>
<organism evidence="1 2">
    <name type="scientific">Cystobacter fuscus (strain ATCC 25194 / DSM 2262 / NBRC 100088 / M29)</name>
    <dbReference type="NCBI Taxonomy" id="1242864"/>
    <lineage>
        <taxon>Bacteria</taxon>
        <taxon>Pseudomonadati</taxon>
        <taxon>Myxococcota</taxon>
        <taxon>Myxococcia</taxon>
        <taxon>Myxococcales</taxon>
        <taxon>Cystobacterineae</taxon>
        <taxon>Archangiaceae</taxon>
        <taxon>Cystobacter</taxon>
    </lineage>
</organism>